<evidence type="ECO:0000256" key="1">
    <source>
        <dbReference type="SAM" id="MobiDB-lite"/>
    </source>
</evidence>
<dbReference type="EMBL" id="JAUIRO010000003">
    <property type="protein sequence ID" value="KAK0722054.1"/>
    <property type="molecule type" value="Genomic_DNA"/>
</dbReference>
<dbReference type="InterPro" id="IPR046538">
    <property type="entry name" value="DUF6603"/>
</dbReference>
<reference evidence="3" key="1">
    <citation type="submission" date="2023-06" db="EMBL/GenBank/DDBJ databases">
        <title>Genome-scale phylogeny and comparative genomics of the fungal order Sordariales.</title>
        <authorList>
            <consortium name="Lawrence Berkeley National Laboratory"/>
            <person name="Hensen N."/>
            <person name="Bonometti L."/>
            <person name="Westerberg I."/>
            <person name="Brannstrom I.O."/>
            <person name="Guillou S."/>
            <person name="Cros-Aarteil S."/>
            <person name="Calhoun S."/>
            <person name="Haridas S."/>
            <person name="Kuo A."/>
            <person name="Mondo S."/>
            <person name="Pangilinan J."/>
            <person name="Riley R."/>
            <person name="LaButti K."/>
            <person name="Andreopoulos B."/>
            <person name="Lipzen A."/>
            <person name="Chen C."/>
            <person name="Yanf M."/>
            <person name="Daum C."/>
            <person name="Ng V."/>
            <person name="Clum A."/>
            <person name="Steindorff A."/>
            <person name="Ohm R."/>
            <person name="Martin F."/>
            <person name="Silar P."/>
            <person name="Natvig D."/>
            <person name="Lalanne C."/>
            <person name="Gautier V."/>
            <person name="Ament-velasquez S.L."/>
            <person name="Kruys A."/>
            <person name="Hutchinson M.I."/>
            <person name="Powell A.J."/>
            <person name="Barry K."/>
            <person name="Miller A.N."/>
            <person name="Grigoriev I.V."/>
            <person name="Debuchy R."/>
            <person name="Gladieux P."/>
            <person name="Thoren M.H."/>
            <person name="Johannesson H."/>
        </authorList>
    </citation>
    <scope>NUCLEOTIDE SEQUENCE</scope>
    <source>
        <strain evidence="3">SMH2392-1A</strain>
    </source>
</reference>
<accession>A0AA40AUA9</accession>
<feature type="domain" description="DUF6603" evidence="2">
    <location>
        <begin position="186"/>
        <end position="372"/>
    </location>
</feature>
<evidence type="ECO:0000259" key="2">
    <source>
        <dbReference type="Pfam" id="PF20248"/>
    </source>
</evidence>
<keyword evidence="4" id="KW-1185">Reference proteome</keyword>
<dbReference type="RefSeq" id="XP_060297978.1">
    <property type="nucleotide sequence ID" value="XM_060433742.1"/>
</dbReference>
<dbReference type="Proteomes" id="UP001172101">
    <property type="component" value="Unassembled WGS sequence"/>
</dbReference>
<dbReference type="AlphaFoldDB" id="A0AA40AUA9"/>
<name>A0AA40AUA9_9PEZI</name>
<evidence type="ECO:0000313" key="3">
    <source>
        <dbReference type="EMBL" id="KAK0722054.1"/>
    </source>
</evidence>
<feature type="domain" description="DUF6603" evidence="2">
    <location>
        <begin position="1"/>
        <end position="119"/>
    </location>
</feature>
<protein>
    <recommendedName>
        <fullName evidence="2">DUF6603 domain-containing protein</fullName>
    </recommendedName>
</protein>
<proteinExistence type="predicted"/>
<comment type="caution">
    <text evidence="3">The sequence shown here is derived from an EMBL/GenBank/DDBJ whole genome shotgun (WGS) entry which is preliminary data.</text>
</comment>
<evidence type="ECO:0000313" key="4">
    <source>
        <dbReference type="Proteomes" id="UP001172101"/>
    </source>
</evidence>
<feature type="region of interest" description="Disordered" evidence="1">
    <location>
        <begin position="16"/>
        <end position="50"/>
    </location>
</feature>
<organism evidence="3 4">
    <name type="scientific">Lasiosphaeria miniovina</name>
    <dbReference type="NCBI Taxonomy" id="1954250"/>
    <lineage>
        <taxon>Eukaryota</taxon>
        <taxon>Fungi</taxon>
        <taxon>Dikarya</taxon>
        <taxon>Ascomycota</taxon>
        <taxon>Pezizomycotina</taxon>
        <taxon>Sordariomycetes</taxon>
        <taxon>Sordariomycetidae</taxon>
        <taxon>Sordariales</taxon>
        <taxon>Lasiosphaeriaceae</taxon>
        <taxon>Lasiosphaeria</taxon>
    </lineage>
</organism>
<feature type="compositionally biased region" description="Basic and acidic residues" evidence="1">
    <location>
        <begin position="22"/>
        <end position="34"/>
    </location>
</feature>
<dbReference type="Pfam" id="PF20248">
    <property type="entry name" value="DUF6603"/>
    <property type="match status" value="2"/>
</dbReference>
<dbReference type="GeneID" id="85317012"/>
<sequence length="393" mass="41711">MGPIGLALIGFGLSVRLGKTPKAPDPEKPDNGTKDDDDDDQGDDSGGIPISDLKASLQGMAVSFDSPPVTVAGGFTHSRVDGIECYAGGLIVRFKPWMIQAVGVYAKVPKDPSKMHAFVLLQERRRLALTGKAPRLMTPGRVYELADEDSNFIHDDDDDDDHDLDQDHELAALADDTDEPPIQTFTMFFVIFRVEGPLFSVGFADISGLTGGVGINTEMRLPTAETVLSFPLIAPSGTGSPGSSPIQSLMALLKPPPAGGDGQAAAPWFSPREDSFWFAAGFKATAFQMLSVDAVAVVQLNPYLQLGLYGVAVCDVPSLHSPVKFAHAELGIACTLDMRAGTFKLDAQLSPRSFILDPSCHLTGGMALYAWFGPAVPYSPSGDDDGTRGQPGD</sequence>
<gene>
    <name evidence="3" type="ORF">B0T26DRAFT_200311</name>
</gene>